<comment type="caution">
    <text evidence="2">The sequence shown here is derived from an EMBL/GenBank/DDBJ whole genome shotgun (WGS) entry which is preliminary data.</text>
</comment>
<dbReference type="PROSITE" id="PS50011">
    <property type="entry name" value="PROTEIN_KINASE_DOM"/>
    <property type="match status" value="1"/>
</dbReference>
<comment type="similarity">
    <text evidence="1">Belongs to the protein kinase superfamily.</text>
</comment>
<dbReference type="PIRSF" id="PIRSF000654">
    <property type="entry name" value="Integrin-linked_kinase"/>
    <property type="match status" value="1"/>
</dbReference>
<dbReference type="SUPFAM" id="SSF56112">
    <property type="entry name" value="Protein kinase-like (PK-like)"/>
    <property type="match status" value="1"/>
</dbReference>
<dbReference type="InterPro" id="IPR011009">
    <property type="entry name" value="Kinase-like_dom_sf"/>
</dbReference>
<dbReference type="PANTHER" id="PTHR44329:SF298">
    <property type="entry name" value="MIXED LINEAGE KINASE DOMAIN-LIKE PROTEIN"/>
    <property type="match status" value="1"/>
</dbReference>
<keyword evidence="2" id="KW-0418">Kinase</keyword>
<keyword evidence="1" id="KW-0547">Nucleotide-binding</keyword>
<dbReference type="Gene3D" id="3.30.200.20">
    <property type="entry name" value="Phosphorylase Kinase, domain 1"/>
    <property type="match status" value="1"/>
</dbReference>
<dbReference type="Pfam" id="PF00069">
    <property type="entry name" value="Pkinase"/>
    <property type="match status" value="1"/>
</dbReference>
<keyword evidence="1" id="KW-0723">Serine/threonine-protein kinase</keyword>
<protein>
    <submittedName>
        <fullName evidence="2">Serine threonine- kinase CTR1</fullName>
    </submittedName>
</protein>
<dbReference type="GO" id="GO:0005524">
    <property type="term" value="F:ATP binding"/>
    <property type="evidence" value="ECO:0007669"/>
    <property type="project" value="UniProtKB-UniRule"/>
</dbReference>
<name>A0A6S7J6R0_PARCT</name>
<reference evidence="2" key="1">
    <citation type="submission" date="2020-04" db="EMBL/GenBank/DDBJ databases">
        <authorList>
            <person name="Alioto T."/>
            <person name="Alioto T."/>
            <person name="Gomez Garrido J."/>
        </authorList>
    </citation>
    <scope>NUCLEOTIDE SEQUENCE</scope>
    <source>
        <strain evidence="2">A484AB</strain>
    </source>
</reference>
<dbReference type="GO" id="GO:0004674">
    <property type="term" value="F:protein serine/threonine kinase activity"/>
    <property type="evidence" value="ECO:0007669"/>
    <property type="project" value="UniProtKB-KW"/>
</dbReference>
<keyword evidence="1" id="KW-0067">ATP-binding</keyword>
<evidence type="ECO:0000256" key="1">
    <source>
        <dbReference type="RuleBase" id="RU000304"/>
    </source>
</evidence>
<dbReference type="Gene3D" id="1.10.510.10">
    <property type="entry name" value="Transferase(Phosphotransferase) domain 1"/>
    <property type="match status" value="1"/>
</dbReference>
<dbReference type="PANTHER" id="PTHR44329">
    <property type="entry name" value="SERINE/THREONINE-PROTEIN KINASE TNNI3K-RELATED"/>
    <property type="match status" value="1"/>
</dbReference>
<evidence type="ECO:0000313" key="3">
    <source>
        <dbReference type="Proteomes" id="UP001152795"/>
    </source>
</evidence>
<keyword evidence="2" id="KW-0808">Transferase</keyword>
<proteinExistence type="inferred from homology"/>
<dbReference type="InterPro" id="IPR051681">
    <property type="entry name" value="Ser/Thr_Kinases-Pseudokinases"/>
</dbReference>
<dbReference type="PROSITE" id="PS00108">
    <property type="entry name" value="PROTEIN_KINASE_ST"/>
    <property type="match status" value="1"/>
</dbReference>
<dbReference type="Proteomes" id="UP001152795">
    <property type="component" value="Unassembled WGS sequence"/>
</dbReference>
<accession>A0A6S7J6R0</accession>
<keyword evidence="3" id="KW-1185">Reference proteome</keyword>
<dbReference type="PROSITE" id="PS00107">
    <property type="entry name" value="PROTEIN_KINASE_ATP"/>
    <property type="match status" value="1"/>
</dbReference>
<evidence type="ECO:0000313" key="2">
    <source>
        <dbReference type="EMBL" id="CAB4027676.1"/>
    </source>
</evidence>
<sequence>MEVEYAWYRDGVPLKQGRKSCLLFVNEPGRYHCVVKVNDNIKQSEGLIIEAEMPPVSADMTKHDEIVGEIDENHIEMKDVIGQGTFGTVHKGEWRGTEIAIKCITLPPEWQNDWQNIKELQIWRKLRHPNLLLLMGYFKKQDSLWIVTPFISGSNLEKLIFSTEPPFQLLDDAKPYILYQVASGCHYLHEEQIIHQDLKPANVLVEKRTYRTVICDFGVSVFTMTAVTKNTAHAGTMMYQHKESLTGKRPQPYMDVYAIGCIIFELYTSKRVWSDIVNPGQLFAKIFSNEYPNTDGLKQHQKIKEIVDGCFKDPMERLSMQEILQKLNILVDRQKY</sequence>
<organism evidence="2 3">
    <name type="scientific">Paramuricea clavata</name>
    <name type="common">Red gorgonian</name>
    <name type="synonym">Violescent sea-whip</name>
    <dbReference type="NCBI Taxonomy" id="317549"/>
    <lineage>
        <taxon>Eukaryota</taxon>
        <taxon>Metazoa</taxon>
        <taxon>Cnidaria</taxon>
        <taxon>Anthozoa</taxon>
        <taxon>Octocorallia</taxon>
        <taxon>Malacalcyonacea</taxon>
        <taxon>Plexauridae</taxon>
        <taxon>Paramuricea</taxon>
    </lineage>
</organism>
<gene>
    <name evidence="2" type="ORF">PACLA_8A057524</name>
</gene>
<dbReference type="EMBL" id="CACRXK020014953">
    <property type="protein sequence ID" value="CAB4027676.1"/>
    <property type="molecule type" value="Genomic_DNA"/>
</dbReference>
<dbReference type="InterPro" id="IPR000719">
    <property type="entry name" value="Prot_kinase_dom"/>
</dbReference>
<dbReference type="SMART" id="SM00220">
    <property type="entry name" value="S_TKc"/>
    <property type="match status" value="1"/>
</dbReference>
<dbReference type="InterPro" id="IPR017441">
    <property type="entry name" value="Protein_kinase_ATP_BS"/>
</dbReference>
<dbReference type="OrthoDB" id="5973123at2759"/>
<dbReference type="AlphaFoldDB" id="A0A6S7J6R0"/>
<dbReference type="InterPro" id="IPR008271">
    <property type="entry name" value="Ser/Thr_kinase_AS"/>
</dbReference>